<accession>A0A2M7DDU9</accession>
<comment type="caution">
    <text evidence="2">The sequence shown here is derived from an EMBL/GenBank/DDBJ whole genome shotgun (WGS) entry which is preliminary data.</text>
</comment>
<name>A0A2M7DDU9_9BACT</name>
<keyword evidence="1" id="KW-0812">Transmembrane</keyword>
<dbReference type="Proteomes" id="UP000229030">
    <property type="component" value="Unassembled WGS sequence"/>
</dbReference>
<evidence type="ECO:0000313" key="2">
    <source>
        <dbReference type="EMBL" id="PIV47042.1"/>
    </source>
</evidence>
<evidence type="ECO:0000256" key="1">
    <source>
        <dbReference type="SAM" id="Phobius"/>
    </source>
</evidence>
<evidence type="ECO:0000313" key="3">
    <source>
        <dbReference type="Proteomes" id="UP000229030"/>
    </source>
</evidence>
<reference evidence="3" key="1">
    <citation type="submission" date="2017-09" db="EMBL/GenBank/DDBJ databases">
        <title>Depth-based differentiation of microbial function through sediment-hosted aquifers and enrichment of novel symbionts in the deep terrestrial subsurface.</title>
        <authorList>
            <person name="Probst A.J."/>
            <person name="Ladd B."/>
            <person name="Jarett J.K."/>
            <person name="Geller-Mcgrath D.E."/>
            <person name="Sieber C.M.K."/>
            <person name="Emerson J.B."/>
            <person name="Anantharaman K."/>
            <person name="Thomas B.C."/>
            <person name="Malmstrom R."/>
            <person name="Stieglmeier M."/>
            <person name="Klingl A."/>
            <person name="Woyke T."/>
            <person name="Ryan C.M."/>
            <person name="Banfield J.F."/>
        </authorList>
    </citation>
    <scope>NUCLEOTIDE SEQUENCE [LARGE SCALE GENOMIC DNA]</scope>
</reference>
<gene>
    <name evidence="2" type="ORF">COS21_02070</name>
</gene>
<feature type="transmembrane region" description="Helical" evidence="1">
    <location>
        <begin position="195"/>
        <end position="218"/>
    </location>
</feature>
<organism evidence="2 3">
    <name type="scientific">bacterium (Candidatus Gribaldobacteria) CG02_land_8_20_14_3_00_41_15</name>
    <dbReference type="NCBI Taxonomy" id="2014270"/>
    <lineage>
        <taxon>Bacteria</taxon>
        <taxon>Candidatus Gribaldobacteria</taxon>
    </lineage>
</organism>
<proteinExistence type="predicted"/>
<sequence>MNTTFWHNFFRKDLNLKNRWWHRLLFVAFVVAFVAVVWGVIADTLNSAQLPKYTKVGILSDRVDAEIRLIGNLVQPGERIGVYEGNVYGNSYNQNGGWLLRQEYYCSKNISSKVEEISAKTEINYYKGNLDLVSLSDFKNYLAQNSALCVQVLGLDNPERYGNVKKALSWGLEADDMAVWAPSTVKSVFAVLQSVFFIALGFLVILILYYKVFLYIVFGKNAKL</sequence>
<dbReference type="EMBL" id="PETV01000061">
    <property type="protein sequence ID" value="PIV47042.1"/>
    <property type="molecule type" value="Genomic_DNA"/>
</dbReference>
<feature type="transmembrane region" description="Helical" evidence="1">
    <location>
        <begin position="20"/>
        <end position="42"/>
    </location>
</feature>
<keyword evidence="1" id="KW-0472">Membrane</keyword>
<protein>
    <submittedName>
        <fullName evidence="2">Uncharacterized protein</fullName>
    </submittedName>
</protein>
<dbReference type="AlphaFoldDB" id="A0A2M7DDU9"/>
<keyword evidence="1" id="KW-1133">Transmembrane helix</keyword>